<dbReference type="EMBL" id="CADCVI010000252">
    <property type="protein sequence ID" value="CAA9496494.1"/>
    <property type="molecule type" value="Genomic_DNA"/>
</dbReference>
<name>A0A6J4SE73_9ACTN</name>
<organism evidence="2">
    <name type="scientific">uncultured Rubrobacteraceae bacterium</name>
    <dbReference type="NCBI Taxonomy" id="349277"/>
    <lineage>
        <taxon>Bacteria</taxon>
        <taxon>Bacillati</taxon>
        <taxon>Actinomycetota</taxon>
        <taxon>Rubrobacteria</taxon>
        <taxon>Rubrobacterales</taxon>
        <taxon>Rubrobacteraceae</taxon>
        <taxon>environmental samples</taxon>
    </lineage>
</organism>
<feature type="non-terminal residue" evidence="2">
    <location>
        <position position="1"/>
    </location>
</feature>
<evidence type="ECO:0000256" key="1">
    <source>
        <dbReference type="SAM" id="MobiDB-lite"/>
    </source>
</evidence>
<reference evidence="2" key="1">
    <citation type="submission" date="2020-02" db="EMBL/GenBank/DDBJ databases">
        <authorList>
            <person name="Meier V. D."/>
        </authorList>
    </citation>
    <scope>NUCLEOTIDE SEQUENCE</scope>
    <source>
        <strain evidence="2">AVDCRST_MAG25</strain>
    </source>
</reference>
<feature type="region of interest" description="Disordered" evidence="1">
    <location>
        <begin position="62"/>
        <end position="85"/>
    </location>
</feature>
<proteinExistence type="predicted"/>
<sequence>VVRYVVVGDVRGDLALGRGDVSDRWTAAPGFVSRCASGGDGGNHLRRRGRHARGRGRGLLRCSLRGRRPGAGHPGATGLPRRGKGGVRIQLRPRAGFAGRFGLFGEERRGL</sequence>
<dbReference type="AlphaFoldDB" id="A0A6J4SE73"/>
<accession>A0A6J4SE73</accession>
<protein>
    <submittedName>
        <fullName evidence="2">Uncharacterized protein</fullName>
    </submittedName>
</protein>
<evidence type="ECO:0000313" key="2">
    <source>
        <dbReference type="EMBL" id="CAA9496494.1"/>
    </source>
</evidence>
<gene>
    <name evidence="2" type="ORF">AVDCRST_MAG25-3672</name>
</gene>
<feature type="non-terminal residue" evidence="2">
    <location>
        <position position="111"/>
    </location>
</feature>